<gene>
    <name evidence="2" type="ORF">Slati_3694100</name>
</gene>
<reference evidence="2" key="2">
    <citation type="journal article" date="2024" name="Plant">
        <title>Genomic evolution and insights into agronomic trait innovations of Sesamum species.</title>
        <authorList>
            <person name="Miao H."/>
            <person name="Wang L."/>
            <person name="Qu L."/>
            <person name="Liu H."/>
            <person name="Sun Y."/>
            <person name="Le M."/>
            <person name="Wang Q."/>
            <person name="Wei S."/>
            <person name="Zheng Y."/>
            <person name="Lin W."/>
            <person name="Duan Y."/>
            <person name="Cao H."/>
            <person name="Xiong S."/>
            <person name="Wang X."/>
            <person name="Wei L."/>
            <person name="Li C."/>
            <person name="Ma Q."/>
            <person name="Ju M."/>
            <person name="Zhao R."/>
            <person name="Li G."/>
            <person name="Mu C."/>
            <person name="Tian Q."/>
            <person name="Mei H."/>
            <person name="Zhang T."/>
            <person name="Gao T."/>
            <person name="Zhang H."/>
        </authorList>
    </citation>
    <scope>NUCLEOTIDE SEQUENCE</scope>
    <source>
        <strain evidence="2">KEN1</strain>
    </source>
</reference>
<evidence type="ECO:0000313" key="2">
    <source>
        <dbReference type="EMBL" id="KAL0411044.1"/>
    </source>
</evidence>
<organism evidence="2">
    <name type="scientific">Sesamum latifolium</name>
    <dbReference type="NCBI Taxonomy" id="2727402"/>
    <lineage>
        <taxon>Eukaryota</taxon>
        <taxon>Viridiplantae</taxon>
        <taxon>Streptophyta</taxon>
        <taxon>Embryophyta</taxon>
        <taxon>Tracheophyta</taxon>
        <taxon>Spermatophyta</taxon>
        <taxon>Magnoliopsida</taxon>
        <taxon>eudicotyledons</taxon>
        <taxon>Gunneridae</taxon>
        <taxon>Pentapetalae</taxon>
        <taxon>asterids</taxon>
        <taxon>lamiids</taxon>
        <taxon>Lamiales</taxon>
        <taxon>Pedaliaceae</taxon>
        <taxon>Sesamum</taxon>
    </lineage>
</organism>
<name>A0AAW2U2H1_9LAMI</name>
<protein>
    <submittedName>
        <fullName evidence="2">Uncharacterized protein</fullName>
    </submittedName>
</protein>
<feature type="region of interest" description="Disordered" evidence="1">
    <location>
        <begin position="46"/>
        <end position="117"/>
    </location>
</feature>
<feature type="compositionally biased region" description="Polar residues" evidence="1">
    <location>
        <begin position="47"/>
        <end position="62"/>
    </location>
</feature>
<comment type="caution">
    <text evidence="2">The sequence shown here is derived from an EMBL/GenBank/DDBJ whole genome shotgun (WGS) entry which is preliminary data.</text>
</comment>
<feature type="compositionally biased region" description="Polar residues" evidence="1">
    <location>
        <begin position="1"/>
        <end position="12"/>
    </location>
</feature>
<feature type="compositionally biased region" description="Low complexity" evidence="1">
    <location>
        <begin position="84"/>
        <end position="96"/>
    </location>
</feature>
<evidence type="ECO:0000256" key="1">
    <source>
        <dbReference type="SAM" id="MobiDB-lite"/>
    </source>
</evidence>
<sequence>MTGTSLAHTSGTPAPAPLRPIDPVAEPHVAALLRYFLWGIIPATPRDNPTNDYNSHPGTNGNIGFGLNSYASDGCPEKKARGVSNSSTSCNRSSRTPLTSRAGGPTSMASPLRVSAKIPPRCPILDCRAPRRNNRDSLS</sequence>
<accession>A0AAW2U2H1</accession>
<feature type="region of interest" description="Disordered" evidence="1">
    <location>
        <begin position="1"/>
        <end position="20"/>
    </location>
</feature>
<dbReference type="EMBL" id="JACGWN010000013">
    <property type="protein sequence ID" value="KAL0411044.1"/>
    <property type="molecule type" value="Genomic_DNA"/>
</dbReference>
<proteinExistence type="predicted"/>
<reference evidence="2" key="1">
    <citation type="submission" date="2020-06" db="EMBL/GenBank/DDBJ databases">
        <authorList>
            <person name="Li T."/>
            <person name="Hu X."/>
            <person name="Zhang T."/>
            <person name="Song X."/>
            <person name="Zhang H."/>
            <person name="Dai N."/>
            <person name="Sheng W."/>
            <person name="Hou X."/>
            <person name="Wei L."/>
        </authorList>
    </citation>
    <scope>NUCLEOTIDE SEQUENCE</scope>
    <source>
        <strain evidence="2">KEN1</strain>
        <tissue evidence="2">Leaf</tissue>
    </source>
</reference>
<dbReference type="AlphaFoldDB" id="A0AAW2U2H1"/>